<proteinExistence type="predicted"/>
<protein>
    <recommendedName>
        <fullName evidence="3">Zinc-finger domain-containing protein</fullName>
    </recommendedName>
</protein>
<name>A0ABM7Q0W8_SINCY</name>
<sequence>MTTPHWDITPDTLRKLTLDAEPWLSCDDCFESVDAYVELLLAGAPDTMPGMRAHLAACAACFEEARSLLTLAAAEAGTDPGPALRRIGG</sequence>
<evidence type="ECO:0008006" key="3">
    <source>
        <dbReference type="Google" id="ProtNLM"/>
    </source>
</evidence>
<accession>A0ABM7Q0W8</accession>
<keyword evidence="2" id="KW-1185">Reference proteome</keyword>
<organism evidence="1 2">
    <name type="scientific">Sinomonas cyclohexanicum</name>
    <name type="common">Corynebacterium cyclohexanicum</name>
    <dbReference type="NCBI Taxonomy" id="322009"/>
    <lineage>
        <taxon>Bacteria</taxon>
        <taxon>Bacillati</taxon>
        <taxon>Actinomycetota</taxon>
        <taxon>Actinomycetes</taxon>
        <taxon>Micrococcales</taxon>
        <taxon>Micrococcaceae</taxon>
        <taxon>Sinomonas</taxon>
    </lineage>
</organism>
<dbReference type="Proteomes" id="UP001319861">
    <property type="component" value="Chromosome"/>
</dbReference>
<dbReference type="EMBL" id="AP024525">
    <property type="protein sequence ID" value="BCT78215.1"/>
    <property type="molecule type" value="Genomic_DNA"/>
</dbReference>
<gene>
    <name evidence="1" type="ORF">SCMU_40570</name>
</gene>
<evidence type="ECO:0000313" key="1">
    <source>
        <dbReference type="EMBL" id="BCT78215.1"/>
    </source>
</evidence>
<dbReference type="RefSeq" id="WP_229230845.1">
    <property type="nucleotide sequence ID" value="NZ_AP024525.1"/>
</dbReference>
<evidence type="ECO:0000313" key="2">
    <source>
        <dbReference type="Proteomes" id="UP001319861"/>
    </source>
</evidence>
<reference evidence="1 2" key="1">
    <citation type="journal article" date="2021" name="J. Biosci. Bioeng.">
        <title>Identification and characterization of a chc gene cluster responsible for the aromatization pathway of cyclohexanecarboxylate degradation in Sinomonas cyclohexanicum ATCC 51369.</title>
        <authorList>
            <person name="Yamamoto T."/>
            <person name="Hasegawa Y."/>
            <person name="Lau P.C.K."/>
            <person name="Iwaki H."/>
        </authorList>
    </citation>
    <scope>NUCLEOTIDE SEQUENCE [LARGE SCALE GENOMIC DNA]</scope>
    <source>
        <strain evidence="1 2">ATCC 51369</strain>
    </source>
</reference>